<dbReference type="AlphaFoldDB" id="B4FN87"/>
<proteinExistence type="evidence at transcript level"/>
<evidence type="ECO:0000256" key="1">
    <source>
        <dbReference type="SAM" id="MobiDB-lite"/>
    </source>
</evidence>
<evidence type="ECO:0000313" key="2">
    <source>
        <dbReference type="EMBL" id="ACF83580.1"/>
    </source>
</evidence>
<feature type="region of interest" description="Disordered" evidence="1">
    <location>
        <begin position="1"/>
        <end position="76"/>
    </location>
</feature>
<sequence length="125" mass="13141">MSAAAGPSSRRPSRGRAPGGWPCPGTGASTGSPTRTSMARACRSRSPAATARPKPSPTSRPPAGGSVRRLRPRSSSLSIDTSLFSASFACRLYICLTRLGPRSMPCKVYRPLFKCPTTCRDAGDI</sequence>
<name>B4FN87_MAIZE</name>
<accession>B4FN87</accession>
<reference evidence="2" key="1">
    <citation type="journal article" date="2009" name="PLoS Genet.">
        <title>Sequencing, mapping, and analysis of 27,455 maize full-length cDNAs.</title>
        <authorList>
            <person name="Soderlund C."/>
            <person name="Descour A."/>
            <person name="Kudrna D."/>
            <person name="Bomhoff M."/>
            <person name="Boyd L."/>
            <person name="Currie J."/>
            <person name="Angelova A."/>
            <person name="Collura K."/>
            <person name="Wissotski M."/>
            <person name="Ashley E."/>
            <person name="Morrow D."/>
            <person name="Fernandes J."/>
            <person name="Walbot V."/>
            <person name="Yu Y."/>
        </authorList>
    </citation>
    <scope>NUCLEOTIDE SEQUENCE</scope>
    <source>
        <strain evidence="2">B73</strain>
    </source>
</reference>
<feature type="compositionally biased region" description="Polar residues" evidence="1">
    <location>
        <begin position="27"/>
        <end position="37"/>
    </location>
</feature>
<organism evidence="2">
    <name type="scientific">Zea mays</name>
    <name type="common">Maize</name>
    <dbReference type="NCBI Taxonomy" id="4577"/>
    <lineage>
        <taxon>Eukaryota</taxon>
        <taxon>Viridiplantae</taxon>
        <taxon>Streptophyta</taxon>
        <taxon>Embryophyta</taxon>
        <taxon>Tracheophyta</taxon>
        <taxon>Spermatophyta</taxon>
        <taxon>Magnoliopsida</taxon>
        <taxon>Liliopsida</taxon>
        <taxon>Poales</taxon>
        <taxon>Poaceae</taxon>
        <taxon>PACMAD clade</taxon>
        <taxon>Panicoideae</taxon>
        <taxon>Andropogonodae</taxon>
        <taxon>Andropogoneae</taxon>
        <taxon>Tripsacinae</taxon>
        <taxon>Zea</taxon>
    </lineage>
</organism>
<feature type="compositionally biased region" description="Low complexity" evidence="1">
    <location>
        <begin position="1"/>
        <end position="20"/>
    </location>
</feature>
<dbReference type="EMBL" id="BT038575">
    <property type="protein sequence ID" value="ACF83580.1"/>
    <property type="molecule type" value="mRNA"/>
</dbReference>
<protein>
    <submittedName>
        <fullName evidence="2">Uncharacterized protein</fullName>
    </submittedName>
</protein>